<dbReference type="InterPro" id="IPR051414">
    <property type="entry name" value="Adenylate-forming_Reductase"/>
</dbReference>
<evidence type="ECO:0000313" key="5">
    <source>
        <dbReference type="Proteomes" id="UP000007431"/>
    </source>
</evidence>
<dbReference type="eggNOG" id="KOG1178">
    <property type="taxonomic scope" value="Eukaryota"/>
</dbReference>
<dbReference type="AlphaFoldDB" id="D8QBK6"/>
<dbReference type="InterPro" id="IPR013120">
    <property type="entry name" value="FAR_NAD-bd"/>
</dbReference>
<reference evidence="4 5" key="1">
    <citation type="journal article" date="2010" name="Nat. Biotechnol.">
        <title>Genome sequence of the model mushroom Schizophyllum commune.</title>
        <authorList>
            <person name="Ohm R.A."/>
            <person name="de Jong J.F."/>
            <person name="Lugones L.G."/>
            <person name="Aerts A."/>
            <person name="Kothe E."/>
            <person name="Stajich J.E."/>
            <person name="de Vries R.P."/>
            <person name="Record E."/>
            <person name="Levasseur A."/>
            <person name="Baker S.E."/>
            <person name="Bartholomew K.A."/>
            <person name="Coutinho P.M."/>
            <person name="Erdmann S."/>
            <person name="Fowler T.J."/>
            <person name="Gathman A.C."/>
            <person name="Lombard V."/>
            <person name="Henrissat B."/>
            <person name="Knabe N."/>
            <person name="Kuees U."/>
            <person name="Lilly W.W."/>
            <person name="Lindquist E."/>
            <person name="Lucas S."/>
            <person name="Magnuson J.K."/>
            <person name="Piumi F."/>
            <person name="Raudaskoski M."/>
            <person name="Salamov A."/>
            <person name="Schmutz J."/>
            <person name="Schwarze F.W.M.R."/>
            <person name="vanKuyk P.A."/>
            <person name="Horton J.S."/>
            <person name="Grigoriev I.V."/>
            <person name="Woesten H.A.B."/>
        </authorList>
    </citation>
    <scope>NUCLEOTIDE SEQUENCE [LARGE SCALE GENOMIC DNA]</scope>
    <source>
        <strain evidence="5">H4-8 / FGSC 9210</strain>
    </source>
</reference>
<dbReference type="Gene3D" id="3.40.50.720">
    <property type="entry name" value="NAD(P)-binding Rossmann-like Domain"/>
    <property type="match status" value="1"/>
</dbReference>
<dbReference type="PANTHER" id="PTHR43439">
    <property type="entry name" value="PHENYLACETATE-COENZYME A LIGASE"/>
    <property type="match status" value="1"/>
</dbReference>
<evidence type="ECO:0000313" key="4">
    <source>
        <dbReference type="EMBL" id="EFI94371.1"/>
    </source>
</evidence>
<dbReference type="SUPFAM" id="SSF47336">
    <property type="entry name" value="ACP-like"/>
    <property type="match status" value="1"/>
</dbReference>
<dbReference type="InterPro" id="IPR036291">
    <property type="entry name" value="NAD(P)-bd_dom_sf"/>
</dbReference>
<keyword evidence="2" id="KW-0597">Phosphoprotein</keyword>
<dbReference type="HOGENOM" id="CLU_002220_4_0_1"/>
<dbReference type="PANTHER" id="PTHR43439:SF2">
    <property type="entry name" value="ENZYME, PUTATIVE (JCVI)-RELATED"/>
    <property type="match status" value="1"/>
</dbReference>
<sequence length="641" mass="70885">MPTQEEDWKEWCWVELDANASLDWEKQDDGTEELIIPDDHWHKPAVLNMTGRRAYATNDLYLPHPTKPHLRKVVGRKDDVIVHSTGEKTVPVPIEGMILTSPLVAAAVMFGRGKDEAGILIEPSAGHKIDVKDNVQVAAFRNSVWLIVEEANKVAPAYSRIFKELILVAHPDRPLPRTDKGTVVRKLALKVYEEEIENMWVNDSNANPPSSWDAPTIADWIARHVRNITGRDMDRHVDLFEQGFDSLNSTILRRRLISALKSDPSTVFAATEIRQNVVYEHPSIKKLATIVSKLARGETGYIVSSEASAKEAVVRMAAKHSEGLPGYVDASTLPKYVPADVAEAPLLPTVVLMTGTTGNLGADILTQLLQDERVSRVYTIERVGSAPAAHRQRTRFEDKGLDIGLLESQKLLSLEGDVCAVNFGQSDAVYAEMLNTVNMIFHVAWRLDFNLNISAFEHSVRSTRALVDFARYSVYAGNLRFIFTNSIGSAWSWDSATQGPVPEQLIEDPGVAVGGGGYGQAKYAAERVLAASGIRFCSVRVGQISGDAPRGSWATTDWFPILVKTSVALGVLPSDEQVRLVLLRTHRVLIVLRRLHGCRPLLSQPLSSTLLSSKMGWPRRTILSIRDPCNGIESSRTCNAR</sequence>
<evidence type="ECO:0000259" key="3">
    <source>
        <dbReference type="SMART" id="SM00823"/>
    </source>
</evidence>
<dbReference type="EMBL" id="GL377309">
    <property type="protein sequence ID" value="EFI94371.1"/>
    <property type="molecule type" value="Genomic_DNA"/>
</dbReference>
<keyword evidence="5" id="KW-1185">Reference proteome</keyword>
<accession>D8QBK6</accession>
<dbReference type="VEuPathDB" id="FungiDB:SCHCODRAFT_02511020"/>
<dbReference type="Pfam" id="PF07993">
    <property type="entry name" value="NAD_binding_4"/>
    <property type="match status" value="1"/>
</dbReference>
<evidence type="ECO:0000256" key="2">
    <source>
        <dbReference type="ARBA" id="ARBA00022553"/>
    </source>
</evidence>
<feature type="domain" description="Polyketide synthase-like phosphopantetheine-binding" evidence="3">
    <location>
        <begin position="218"/>
        <end position="295"/>
    </location>
</feature>
<dbReference type="Gene3D" id="1.10.1200.10">
    <property type="entry name" value="ACP-like"/>
    <property type="match status" value="1"/>
</dbReference>
<dbReference type="Proteomes" id="UP000007431">
    <property type="component" value="Unassembled WGS sequence"/>
</dbReference>
<dbReference type="OMA" id="CHYILAL"/>
<name>D8QBK6_SCHCM</name>
<dbReference type="GO" id="GO:0031177">
    <property type="term" value="F:phosphopantetheine binding"/>
    <property type="evidence" value="ECO:0007669"/>
    <property type="project" value="InterPro"/>
</dbReference>
<proteinExistence type="predicted"/>
<protein>
    <recommendedName>
        <fullName evidence="3">Polyketide synthase-like phosphopantetheine-binding domain-containing protein</fullName>
    </recommendedName>
</protein>
<dbReference type="SUPFAM" id="SSF51735">
    <property type="entry name" value="NAD(P)-binding Rossmann-fold domains"/>
    <property type="match status" value="1"/>
</dbReference>
<dbReference type="Pfam" id="PF23562">
    <property type="entry name" value="AMP-binding_C_3"/>
    <property type="match status" value="1"/>
</dbReference>
<dbReference type="SMART" id="SM00823">
    <property type="entry name" value="PKS_PP"/>
    <property type="match status" value="1"/>
</dbReference>
<dbReference type="InParanoid" id="D8QBK6"/>
<organism evidence="5">
    <name type="scientific">Schizophyllum commune (strain H4-8 / FGSC 9210)</name>
    <name type="common">Split gill fungus</name>
    <dbReference type="NCBI Taxonomy" id="578458"/>
    <lineage>
        <taxon>Eukaryota</taxon>
        <taxon>Fungi</taxon>
        <taxon>Dikarya</taxon>
        <taxon>Basidiomycota</taxon>
        <taxon>Agaricomycotina</taxon>
        <taxon>Agaricomycetes</taxon>
        <taxon>Agaricomycetidae</taxon>
        <taxon>Agaricales</taxon>
        <taxon>Schizophyllaceae</taxon>
        <taxon>Schizophyllum</taxon>
    </lineage>
</organism>
<dbReference type="STRING" id="578458.D8QBK6"/>
<dbReference type="InterPro" id="IPR036736">
    <property type="entry name" value="ACP-like_sf"/>
</dbReference>
<keyword evidence="1" id="KW-0596">Phosphopantetheine</keyword>
<evidence type="ECO:0000256" key="1">
    <source>
        <dbReference type="ARBA" id="ARBA00022450"/>
    </source>
</evidence>
<dbReference type="SUPFAM" id="SSF56801">
    <property type="entry name" value="Acetyl-CoA synthetase-like"/>
    <property type="match status" value="1"/>
</dbReference>
<gene>
    <name evidence="4" type="ORF">SCHCODRAFT_58544</name>
</gene>
<dbReference type="InterPro" id="IPR020806">
    <property type="entry name" value="PKS_PP-bd"/>
</dbReference>